<evidence type="ECO:0000313" key="2">
    <source>
        <dbReference type="Proteomes" id="UP001148662"/>
    </source>
</evidence>
<dbReference type="EMBL" id="JANHOG010000524">
    <property type="protein sequence ID" value="KAJ3553561.1"/>
    <property type="molecule type" value="Genomic_DNA"/>
</dbReference>
<dbReference type="Proteomes" id="UP001148662">
    <property type="component" value="Unassembled WGS sequence"/>
</dbReference>
<sequence length="208" mass="24086">MRTLRDLRAMEDKLDKAQADASETIIAFTEENRKVLVKLEREHHLLKEILVCNDCHERAASFILSCSHGFCFSCLDARFSSIHQQFRDLHPEYAPSESMRELIQNIVEHCGEEYLTRLPPNAGSALMRGFFWLCFQQPKYTCRSCSAVITSPPVRSTTLDSVATRLEEFADLEKFRDLQDTSLEAHWDQYFPQHSIVRGMFRQGTPPR</sequence>
<keyword evidence="2" id="KW-1185">Reference proteome</keyword>
<gene>
    <name evidence="1" type="ORF">NM688_g3545</name>
</gene>
<reference evidence="1" key="1">
    <citation type="submission" date="2022-07" db="EMBL/GenBank/DDBJ databases">
        <title>Genome Sequence of Phlebia brevispora.</title>
        <authorList>
            <person name="Buettner E."/>
        </authorList>
    </citation>
    <scope>NUCLEOTIDE SEQUENCE</scope>
    <source>
        <strain evidence="1">MPL23</strain>
    </source>
</reference>
<proteinExistence type="predicted"/>
<protein>
    <submittedName>
        <fullName evidence="1">Uncharacterized protein</fullName>
    </submittedName>
</protein>
<comment type="caution">
    <text evidence="1">The sequence shown here is derived from an EMBL/GenBank/DDBJ whole genome shotgun (WGS) entry which is preliminary data.</text>
</comment>
<organism evidence="1 2">
    <name type="scientific">Phlebia brevispora</name>
    <dbReference type="NCBI Taxonomy" id="194682"/>
    <lineage>
        <taxon>Eukaryota</taxon>
        <taxon>Fungi</taxon>
        <taxon>Dikarya</taxon>
        <taxon>Basidiomycota</taxon>
        <taxon>Agaricomycotina</taxon>
        <taxon>Agaricomycetes</taxon>
        <taxon>Polyporales</taxon>
        <taxon>Meruliaceae</taxon>
        <taxon>Phlebia</taxon>
    </lineage>
</organism>
<accession>A0ACC1T635</accession>
<evidence type="ECO:0000313" key="1">
    <source>
        <dbReference type="EMBL" id="KAJ3553561.1"/>
    </source>
</evidence>
<name>A0ACC1T635_9APHY</name>